<accession>A0A9W4MZE2</accession>
<sequence>MKLEWHTWVFLLGAARARDIAQLERSYIEGKTPDRTNIHGINVATLSQTPPEGQEIPTDGWTAVCTSASGDHECNKAFDANDSTYWLSESGGDVQSITIHLGDEQKAISGIIVVPVQGGDGSNWIEQHEVSLSIDGEKWERVAYGTWWPDESLKLAAFQPRKAKHVRLSAPTPKGIAIADLSIYEDRYITPDPSNLGAWGPTINFPLVPVSAAVDAHSGEVVAWSAWGYDQFTAGKAGKTQTATWSPTNQSVARRTITDTHHDMFCSGISLDENSKIIVTGGADGGMTSIYNTTVRDWFSGEEMELDRGYLASAILSDGRMFVIGGSWSGGAGGKNGEVYDPKTNEWEMLDEAKVSAMYTKDRRTYRRDNHGWLFGWTDGYTFQAGPSEAMNWYGSSDTGSTKGAGKRTGDQDAMCGNAVMYDNGKILTFGGSPWYEDQNATANANIITIGKPDEQASVISQAGGGMHSARTFHSSVVLPDGSVFVNGGQSFGVPFGQDDVQMTPELFIPDSSKDNGGSWKELQTNTIIRVYHSLSLLLQDGTVFTGGGGLCGNCTSNHFDGQIFTPPYLLNDDGSLRDRPKIEDVSPKSAKAGASVTVTTDGPVDTQASIIRYGSTTHTVNTDQRRIGVELKSAGDNKYTFDIPSEAGQAQPGYYMLFVLKDGVPSHSVNVQVTSA</sequence>
<feature type="domain" description="F5/8 type C" evidence="2">
    <location>
        <begin position="44"/>
        <end position="186"/>
    </location>
</feature>
<name>A0A9W4MZE2_PENNA</name>
<dbReference type="SUPFAM" id="SSF49785">
    <property type="entry name" value="Galactose-binding domain-like"/>
    <property type="match status" value="1"/>
</dbReference>
<dbReference type="Pfam" id="PF09118">
    <property type="entry name" value="GO-like_E_set"/>
    <property type="match status" value="1"/>
</dbReference>
<dbReference type="Pfam" id="PF00754">
    <property type="entry name" value="F5_F8_type_C"/>
    <property type="match status" value="1"/>
</dbReference>
<dbReference type="EMBL" id="CAJVNV010000380">
    <property type="protein sequence ID" value="CAG8181156.1"/>
    <property type="molecule type" value="Genomic_DNA"/>
</dbReference>
<dbReference type="InterPro" id="IPR006652">
    <property type="entry name" value="Kelch_1"/>
</dbReference>
<feature type="signal peptide" evidence="1">
    <location>
        <begin position="1"/>
        <end position="17"/>
    </location>
</feature>
<evidence type="ECO:0000256" key="1">
    <source>
        <dbReference type="SAM" id="SignalP"/>
    </source>
</evidence>
<protein>
    <recommendedName>
        <fullName evidence="2">F5/8 type C domain-containing protein</fullName>
    </recommendedName>
</protein>
<dbReference type="Gene3D" id="2.130.10.80">
    <property type="entry name" value="Galactose oxidase/kelch, beta-propeller"/>
    <property type="match status" value="1"/>
</dbReference>
<dbReference type="InterPro" id="IPR011043">
    <property type="entry name" value="Gal_Oxase/kelch_b-propeller"/>
</dbReference>
<dbReference type="AlphaFoldDB" id="A0A9W4MZE2"/>
<comment type="caution">
    <text evidence="3">The sequence shown here is derived from an EMBL/GenBank/DDBJ whole genome shotgun (WGS) entry which is preliminary data.</text>
</comment>
<dbReference type="InterPro" id="IPR008979">
    <property type="entry name" value="Galactose-bd-like_sf"/>
</dbReference>
<dbReference type="InterPro" id="IPR013783">
    <property type="entry name" value="Ig-like_fold"/>
</dbReference>
<evidence type="ECO:0000313" key="4">
    <source>
        <dbReference type="Proteomes" id="UP001153461"/>
    </source>
</evidence>
<dbReference type="SUPFAM" id="SSF50965">
    <property type="entry name" value="Galactose oxidase, central domain"/>
    <property type="match status" value="1"/>
</dbReference>
<dbReference type="PANTHER" id="PTHR32208">
    <property type="entry name" value="SECRETED PROTEIN-RELATED"/>
    <property type="match status" value="1"/>
</dbReference>
<dbReference type="Pfam" id="PF01344">
    <property type="entry name" value="Kelch_1"/>
    <property type="match status" value="1"/>
</dbReference>
<organism evidence="3 4">
    <name type="scientific">Penicillium nalgiovense</name>
    <dbReference type="NCBI Taxonomy" id="60175"/>
    <lineage>
        <taxon>Eukaryota</taxon>
        <taxon>Fungi</taxon>
        <taxon>Dikarya</taxon>
        <taxon>Ascomycota</taxon>
        <taxon>Pezizomycotina</taxon>
        <taxon>Eurotiomycetes</taxon>
        <taxon>Eurotiomycetidae</taxon>
        <taxon>Eurotiales</taxon>
        <taxon>Aspergillaceae</taxon>
        <taxon>Penicillium</taxon>
    </lineage>
</organism>
<reference evidence="3" key="1">
    <citation type="submission" date="2021-07" db="EMBL/GenBank/DDBJ databases">
        <authorList>
            <person name="Branca A.L. A."/>
        </authorList>
    </citation>
    <scope>NUCLEOTIDE SEQUENCE</scope>
</reference>
<dbReference type="Gene3D" id="2.60.120.260">
    <property type="entry name" value="Galactose-binding domain-like"/>
    <property type="match status" value="1"/>
</dbReference>
<dbReference type="CDD" id="cd02851">
    <property type="entry name" value="E_set_GO_C"/>
    <property type="match status" value="1"/>
</dbReference>
<evidence type="ECO:0000259" key="2">
    <source>
        <dbReference type="PROSITE" id="PS50022"/>
    </source>
</evidence>
<dbReference type="OrthoDB" id="6362633at2759"/>
<feature type="chain" id="PRO_5040801993" description="F5/8 type C domain-containing protein" evidence="1">
    <location>
        <begin position="18"/>
        <end position="677"/>
    </location>
</feature>
<dbReference type="SUPFAM" id="SSF81296">
    <property type="entry name" value="E set domains"/>
    <property type="match status" value="1"/>
</dbReference>
<proteinExistence type="predicted"/>
<dbReference type="Proteomes" id="UP001153461">
    <property type="component" value="Unassembled WGS sequence"/>
</dbReference>
<dbReference type="PROSITE" id="PS50022">
    <property type="entry name" value="FA58C_3"/>
    <property type="match status" value="1"/>
</dbReference>
<dbReference type="InterPro" id="IPR015202">
    <property type="entry name" value="GO-like_E_set"/>
</dbReference>
<keyword evidence="1" id="KW-0732">Signal</keyword>
<evidence type="ECO:0000313" key="3">
    <source>
        <dbReference type="EMBL" id="CAG8181156.1"/>
    </source>
</evidence>
<dbReference type="PANTHER" id="PTHR32208:SF68">
    <property type="entry name" value="GALACTOSE OXIDASE"/>
    <property type="match status" value="1"/>
</dbReference>
<dbReference type="Gene3D" id="2.60.40.10">
    <property type="entry name" value="Immunoglobulins"/>
    <property type="match status" value="1"/>
</dbReference>
<dbReference type="InterPro" id="IPR014756">
    <property type="entry name" value="Ig_E-set"/>
</dbReference>
<gene>
    <name evidence="3" type="ORF">PNAL_LOCUS6938</name>
</gene>
<dbReference type="InterPro" id="IPR000421">
    <property type="entry name" value="FA58C"/>
</dbReference>
<dbReference type="InterPro" id="IPR037293">
    <property type="entry name" value="Gal_Oxidase_central_sf"/>
</dbReference>